<evidence type="ECO:0000313" key="1">
    <source>
        <dbReference type="EMBL" id="ODS02544.1"/>
    </source>
</evidence>
<evidence type="ECO:0000313" key="2">
    <source>
        <dbReference type="Proteomes" id="UP000095042"/>
    </source>
</evidence>
<organism evidence="1 2">
    <name type="scientific">Methyloceanibacter marginalis</name>
    <dbReference type="NCBI Taxonomy" id="1774971"/>
    <lineage>
        <taxon>Bacteria</taxon>
        <taxon>Pseudomonadati</taxon>
        <taxon>Pseudomonadota</taxon>
        <taxon>Alphaproteobacteria</taxon>
        <taxon>Hyphomicrobiales</taxon>
        <taxon>Hyphomicrobiaceae</taxon>
        <taxon>Methyloceanibacter</taxon>
    </lineage>
</organism>
<protein>
    <recommendedName>
        <fullName evidence="3">Phage tail protein</fullName>
    </recommendedName>
</protein>
<accession>A0A1E3W9P9</accession>
<name>A0A1E3W9P9_9HYPH</name>
<keyword evidence="2" id="KW-1185">Reference proteome</keyword>
<proteinExistence type="predicted"/>
<dbReference type="AlphaFoldDB" id="A0A1E3W9P9"/>
<dbReference type="Proteomes" id="UP000095042">
    <property type="component" value="Unassembled WGS sequence"/>
</dbReference>
<reference evidence="1 2" key="1">
    <citation type="journal article" date="2016" name="Environ. Microbiol.">
        <title>New Methyloceanibacter diversity from North Sea sediments includes methanotroph containing solely the soluble methane monooxygenase.</title>
        <authorList>
            <person name="Vekeman B."/>
            <person name="Kerckhof F.M."/>
            <person name="Cremers G."/>
            <person name="de Vos P."/>
            <person name="Vandamme P."/>
            <person name="Boon N."/>
            <person name="Op den Camp H.J."/>
            <person name="Heylen K."/>
        </authorList>
    </citation>
    <scope>NUCLEOTIDE SEQUENCE [LARGE SCALE GENOMIC DNA]</scope>
    <source>
        <strain evidence="1 2">R-67177</strain>
    </source>
</reference>
<dbReference type="OrthoDB" id="8448547at2"/>
<sequence length="186" mass="19146">MVDNNDGLYVVIDGDIAPLRSALADASRLSNSFANNLTRAFTDASLKGKALSEVLRSLAFSLSQNTLEAALAPISRTFGDSLTALLGGAGLAPAAPVPFARGGVISSPVTFPLGSRRGLAGEAGPEAILPLARGRDGRLGVRSEAGAAPVNVTFNVTTRDAESFRRSEGQIAAMLARVAGRGQRNL</sequence>
<gene>
    <name evidence="1" type="ORF">AUC71_14760</name>
</gene>
<dbReference type="EMBL" id="LPWD01000280">
    <property type="protein sequence ID" value="ODS02544.1"/>
    <property type="molecule type" value="Genomic_DNA"/>
</dbReference>
<evidence type="ECO:0008006" key="3">
    <source>
        <dbReference type="Google" id="ProtNLM"/>
    </source>
</evidence>
<comment type="caution">
    <text evidence="1">The sequence shown here is derived from an EMBL/GenBank/DDBJ whole genome shotgun (WGS) entry which is preliminary data.</text>
</comment>
<dbReference type="RefSeq" id="WP_069624272.1">
    <property type="nucleotide sequence ID" value="NZ_LPWD01000280.1"/>
</dbReference>